<feature type="signal peptide" evidence="1">
    <location>
        <begin position="1"/>
        <end position="19"/>
    </location>
</feature>
<evidence type="ECO:0000256" key="1">
    <source>
        <dbReference type="SAM" id="SignalP"/>
    </source>
</evidence>
<proteinExistence type="predicted"/>
<comment type="caution">
    <text evidence="2">The sequence shown here is derived from an EMBL/GenBank/DDBJ whole genome shotgun (WGS) entry which is preliminary data.</text>
</comment>
<sequence length="67" mass="7383">MATRMTLLMFTFAIMCIASVQIAGAWFGSNCGIIKNCNPTDCLKYCNSRGYHAARCHPNGYNCCCYG</sequence>
<gene>
    <name evidence="2" type="ORF">MtrunA17_Chr1g0159031</name>
</gene>
<dbReference type="Gramene" id="rna1331">
    <property type="protein sequence ID" value="RHN77838.1"/>
    <property type="gene ID" value="gene1331"/>
</dbReference>
<reference evidence="2" key="1">
    <citation type="journal article" date="2018" name="Nat. Plants">
        <title>Whole-genome landscape of Medicago truncatula symbiotic genes.</title>
        <authorList>
            <person name="Pecrix Y."/>
            <person name="Gamas P."/>
            <person name="Carrere S."/>
        </authorList>
    </citation>
    <scope>NUCLEOTIDE SEQUENCE</scope>
    <source>
        <tissue evidence="2">Leaves</tissue>
    </source>
</reference>
<dbReference type="AlphaFoldDB" id="A0A396JNI4"/>
<keyword evidence="1" id="KW-0732">Signal</keyword>
<organism evidence="2">
    <name type="scientific">Medicago truncatula</name>
    <name type="common">Barrel medic</name>
    <name type="synonym">Medicago tribuloides</name>
    <dbReference type="NCBI Taxonomy" id="3880"/>
    <lineage>
        <taxon>Eukaryota</taxon>
        <taxon>Viridiplantae</taxon>
        <taxon>Streptophyta</taxon>
        <taxon>Embryophyta</taxon>
        <taxon>Tracheophyta</taxon>
        <taxon>Spermatophyta</taxon>
        <taxon>Magnoliopsida</taxon>
        <taxon>eudicotyledons</taxon>
        <taxon>Gunneridae</taxon>
        <taxon>Pentapetalae</taxon>
        <taxon>rosids</taxon>
        <taxon>fabids</taxon>
        <taxon>Fabales</taxon>
        <taxon>Fabaceae</taxon>
        <taxon>Papilionoideae</taxon>
        <taxon>50 kb inversion clade</taxon>
        <taxon>NPAAA clade</taxon>
        <taxon>Hologalegina</taxon>
        <taxon>IRL clade</taxon>
        <taxon>Trifolieae</taxon>
        <taxon>Medicago</taxon>
    </lineage>
</organism>
<evidence type="ECO:0008006" key="3">
    <source>
        <dbReference type="Google" id="ProtNLM"/>
    </source>
</evidence>
<accession>A0A396JNI4</accession>
<evidence type="ECO:0000313" key="2">
    <source>
        <dbReference type="EMBL" id="RHN77838.1"/>
    </source>
</evidence>
<name>A0A396JNI4_MEDTR</name>
<dbReference type="EMBL" id="PSQE01000001">
    <property type="protein sequence ID" value="RHN77838.1"/>
    <property type="molecule type" value="Genomic_DNA"/>
</dbReference>
<feature type="chain" id="PRO_5017483122" description="LCR-like protein" evidence="1">
    <location>
        <begin position="20"/>
        <end position="67"/>
    </location>
</feature>
<protein>
    <recommendedName>
        <fullName evidence="3">LCR-like protein</fullName>
    </recommendedName>
</protein>
<dbReference type="Proteomes" id="UP000265566">
    <property type="component" value="Chromosome 1"/>
</dbReference>